<protein>
    <submittedName>
        <fullName evidence="1">Uncharacterized protein</fullName>
    </submittedName>
</protein>
<accession>A0A495DKZ9</accession>
<reference evidence="1 2" key="1">
    <citation type="submission" date="2018-10" db="EMBL/GenBank/DDBJ databases">
        <title>Genomic Encyclopedia of Type Strains, Phase IV (KMG-IV): sequencing the most valuable type-strain genomes for metagenomic binning, comparative biology and taxonomic classification.</title>
        <authorList>
            <person name="Goeker M."/>
        </authorList>
    </citation>
    <scope>NUCLEOTIDE SEQUENCE [LARGE SCALE GENOMIC DNA]</scope>
    <source>
        <strain evidence="1 2">DSM 4734</strain>
    </source>
</reference>
<evidence type="ECO:0000313" key="2">
    <source>
        <dbReference type="Proteomes" id="UP000273675"/>
    </source>
</evidence>
<dbReference type="RefSeq" id="WP_121209578.1">
    <property type="nucleotide sequence ID" value="NZ_RBIM01000001.1"/>
</dbReference>
<sequence>MSTPDYTVQTAGRHQYAVFNGRGERVSGLYDCRQEAITRADSLIRKGRRSERPCLTCERPFMSDGPHNRMCDPCRRDAAGKAYLGDPSMTHITTGGGLSS</sequence>
<evidence type="ECO:0000313" key="1">
    <source>
        <dbReference type="EMBL" id="RKR03598.1"/>
    </source>
</evidence>
<gene>
    <name evidence="1" type="ORF">C7435_0034</name>
</gene>
<dbReference type="AlphaFoldDB" id="A0A495DKZ9"/>
<comment type="caution">
    <text evidence="1">The sequence shown here is derived from an EMBL/GenBank/DDBJ whole genome shotgun (WGS) entry which is preliminary data.</text>
</comment>
<dbReference type="OrthoDB" id="8478344at2"/>
<dbReference type="Proteomes" id="UP000273675">
    <property type="component" value="Unassembled WGS sequence"/>
</dbReference>
<name>A0A495DKZ9_9PROT</name>
<organism evidence="1 2">
    <name type="scientific">Maricaulis maris</name>
    <dbReference type="NCBI Taxonomy" id="74318"/>
    <lineage>
        <taxon>Bacteria</taxon>
        <taxon>Pseudomonadati</taxon>
        <taxon>Pseudomonadota</taxon>
        <taxon>Alphaproteobacteria</taxon>
        <taxon>Maricaulales</taxon>
        <taxon>Maricaulaceae</taxon>
        <taxon>Maricaulis</taxon>
    </lineage>
</organism>
<proteinExistence type="predicted"/>
<dbReference type="EMBL" id="RBIM01000001">
    <property type="protein sequence ID" value="RKR03598.1"/>
    <property type="molecule type" value="Genomic_DNA"/>
</dbReference>